<sequence length="80" mass="9331">MEISEHKIELLASKVHDAWWDEKFQQGFHAPLSCPAGEGTKFEKRCDQCHTDMYPYNELPDNIKEYDRTTVRAVLNALFS</sequence>
<comment type="caution">
    <text evidence="2">The sequence shown here is derived from an EMBL/GenBank/DDBJ whole genome shotgun (WGS) entry which is preliminary data.</text>
</comment>
<dbReference type="AlphaFoldDB" id="A0A0F9AEH4"/>
<dbReference type="EMBL" id="LAZR01043142">
    <property type="protein sequence ID" value="KKL07800.1"/>
    <property type="molecule type" value="Genomic_DNA"/>
</dbReference>
<proteinExistence type="predicted"/>
<reference evidence="2" key="1">
    <citation type="journal article" date="2015" name="Nature">
        <title>Complex archaea that bridge the gap between prokaryotes and eukaryotes.</title>
        <authorList>
            <person name="Spang A."/>
            <person name="Saw J.H."/>
            <person name="Jorgensen S.L."/>
            <person name="Zaremba-Niedzwiedzka K."/>
            <person name="Martijn J."/>
            <person name="Lind A.E."/>
            <person name="van Eijk R."/>
            <person name="Schleper C."/>
            <person name="Guy L."/>
            <person name="Ettema T.J."/>
        </authorList>
    </citation>
    <scope>NUCLEOTIDE SEQUENCE</scope>
</reference>
<accession>A0A0F9AEH4</accession>
<evidence type="ECO:0000313" key="2">
    <source>
        <dbReference type="EMBL" id="KKL07800.1"/>
    </source>
</evidence>
<gene>
    <name evidence="2" type="ORF">LCGC14_2582420</name>
</gene>
<protein>
    <recommendedName>
        <fullName evidence="1">Ryanodine receptor Ryr domain-containing protein</fullName>
    </recommendedName>
</protein>
<organism evidence="2">
    <name type="scientific">marine sediment metagenome</name>
    <dbReference type="NCBI Taxonomy" id="412755"/>
    <lineage>
        <taxon>unclassified sequences</taxon>
        <taxon>metagenomes</taxon>
        <taxon>ecological metagenomes</taxon>
    </lineage>
</organism>
<name>A0A0F9AEH4_9ZZZZ</name>
<dbReference type="Gene3D" id="6.20.350.10">
    <property type="match status" value="1"/>
</dbReference>
<feature type="domain" description="Ryanodine receptor Ryr" evidence="1">
    <location>
        <begin position="5"/>
        <end position="78"/>
    </location>
</feature>
<dbReference type="InterPro" id="IPR003032">
    <property type="entry name" value="Ryanodine_rcpt"/>
</dbReference>
<dbReference type="Pfam" id="PF02026">
    <property type="entry name" value="RyR"/>
    <property type="match status" value="1"/>
</dbReference>
<evidence type="ECO:0000259" key="1">
    <source>
        <dbReference type="Pfam" id="PF02026"/>
    </source>
</evidence>